<reference evidence="5 6" key="1">
    <citation type="submission" date="2016-10" db="EMBL/GenBank/DDBJ databases">
        <authorList>
            <person name="de Groot N.N."/>
        </authorList>
    </citation>
    <scope>NUCLEOTIDE SEQUENCE [LARGE SCALE GENOMIC DNA]</scope>
    <source>
        <strain evidence="5 6">DSM 43019</strain>
    </source>
</reference>
<dbReference type="InterPro" id="IPR009057">
    <property type="entry name" value="Homeodomain-like_sf"/>
</dbReference>
<accession>A0A1I2C263</accession>
<dbReference type="PROSITE" id="PS50977">
    <property type="entry name" value="HTH_TETR_2"/>
    <property type="match status" value="1"/>
</dbReference>
<organism evidence="5 6">
    <name type="scientific">Actinoplanes philippinensis</name>
    <dbReference type="NCBI Taxonomy" id="35752"/>
    <lineage>
        <taxon>Bacteria</taxon>
        <taxon>Bacillati</taxon>
        <taxon>Actinomycetota</taxon>
        <taxon>Actinomycetes</taxon>
        <taxon>Micromonosporales</taxon>
        <taxon>Micromonosporaceae</taxon>
        <taxon>Actinoplanes</taxon>
    </lineage>
</organism>
<evidence type="ECO:0000256" key="3">
    <source>
        <dbReference type="SAM" id="MobiDB-lite"/>
    </source>
</evidence>
<evidence type="ECO:0000256" key="2">
    <source>
        <dbReference type="PROSITE-ProRule" id="PRU00335"/>
    </source>
</evidence>
<dbReference type="OrthoDB" id="9816296at2"/>
<name>A0A1I2C263_9ACTN</name>
<dbReference type="InterPro" id="IPR001647">
    <property type="entry name" value="HTH_TetR"/>
</dbReference>
<dbReference type="RefSeq" id="WP_093611055.1">
    <property type="nucleotide sequence ID" value="NZ_BOMT01000020.1"/>
</dbReference>
<protein>
    <submittedName>
        <fullName evidence="5">DNA-binding transcriptional regulator, AcrR family</fullName>
    </submittedName>
</protein>
<dbReference type="EMBL" id="FONV01000002">
    <property type="protein sequence ID" value="SFE62248.1"/>
    <property type="molecule type" value="Genomic_DNA"/>
</dbReference>
<gene>
    <name evidence="5" type="ORF">SAMN05421541_102655</name>
</gene>
<sequence length="212" mass="23253">MEEPVDTATAILASAAVLLRERTFDDISYRALADEVGISERTIYRQYPTRAHLLAALSNWIERTCFPLPPFVTVSDFHAAVHERFRAFDASPAYAYVGARAAAISPTLDTEPAYITRAIEAMLDVAAPALNRRDRRRVAASLRYFSSAMFWARLRTGFDLDAGEICDAFDQAVGAVLARLPAATWAEPRATTPGPGRTEPLVSRPGPGRTEP</sequence>
<dbReference type="Pfam" id="PF00440">
    <property type="entry name" value="TetR_N"/>
    <property type="match status" value="1"/>
</dbReference>
<dbReference type="GO" id="GO:0003677">
    <property type="term" value="F:DNA binding"/>
    <property type="evidence" value="ECO:0007669"/>
    <property type="project" value="UniProtKB-UniRule"/>
</dbReference>
<keyword evidence="1 2" id="KW-0238">DNA-binding</keyword>
<proteinExistence type="predicted"/>
<evidence type="ECO:0000313" key="5">
    <source>
        <dbReference type="EMBL" id="SFE62248.1"/>
    </source>
</evidence>
<dbReference type="AlphaFoldDB" id="A0A1I2C263"/>
<feature type="domain" description="HTH tetR-type" evidence="4">
    <location>
        <begin position="5"/>
        <end position="65"/>
    </location>
</feature>
<feature type="region of interest" description="Disordered" evidence="3">
    <location>
        <begin position="187"/>
        <end position="212"/>
    </location>
</feature>
<dbReference type="STRING" id="35752.SAMN05421541_102655"/>
<evidence type="ECO:0000256" key="1">
    <source>
        <dbReference type="ARBA" id="ARBA00023125"/>
    </source>
</evidence>
<feature type="DNA-binding region" description="H-T-H motif" evidence="2">
    <location>
        <begin position="28"/>
        <end position="47"/>
    </location>
</feature>
<evidence type="ECO:0000259" key="4">
    <source>
        <dbReference type="PROSITE" id="PS50977"/>
    </source>
</evidence>
<evidence type="ECO:0000313" key="6">
    <source>
        <dbReference type="Proteomes" id="UP000199645"/>
    </source>
</evidence>
<dbReference type="Gene3D" id="1.10.357.10">
    <property type="entry name" value="Tetracycline Repressor, domain 2"/>
    <property type="match status" value="1"/>
</dbReference>
<keyword evidence="6" id="KW-1185">Reference proteome</keyword>
<dbReference type="Proteomes" id="UP000199645">
    <property type="component" value="Unassembled WGS sequence"/>
</dbReference>
<dbReference type="SUPFAM" id="SSF46689">
    <property type="entry name" value="Homeodomain-like"/>
    <property type="match status" value="1"/>
</dbReference>